<organism evidence="2">
    <name type="scientific">marine sediment metagenome</name>
    <dbReference type="NCBI Taxonomy" id="412755"/>
    <lineage>
        <taxon>unclassified sequences</taxon>
        <taxon>metagenomes</taxon>
        <taxon>ecological metagenomes</taxon>
    </lineage>
</organism>
<keyword evidence="1" id="KW-1133">Transmembrane helix</keyword>
<evidence type="ECO:0000256" key="1">
    <source>
        <dbReference type="SAM" id="Phobius"/>
    </source>
</evidence>
<sequence>MHHSQPEGDGKAYGHRDECAVMERLWWTGLVVGMVLSVAVCAPHLLGGAGDTAQGSPG</sequence>
<proteinExistence type="predicted"/>
<comment type="caution">
    <text evidence="2">The sequence shown here is derived from an EMBL/GenBank/DDBJ whole genome shotgun (WGS) entry which is preliminary data.</text>
</comment>
<feature type="transmembrane region" description="Helical" evidence="1">
    <location>
        <begin position="25"/>
        <end position="46"/>
    </location>
</feature>
<keyword evidence="1" id="KW-0812">Transmembrane</keyword>
<feature type="non-terminal residue" evidence="2">
    <location>
        <position position="58"/>
    </location>
</feature>
<gene>
    <name evidence="2" type="ORF">S01H1_38697</name>
</gene>
<dbReference type="AlphaFoldDB" id="X0W305"/>
<evidence type="ECO:0000313" key="2">
    <source>
        <dbReference type="EMBL" id="GAG07111.1"/>
    </source>
</evidence>
<keyword evidence="1" id="KW-0472">Membrane</keyword>
<protein>
    <submittedName>
        <fullName evidence="2">Uncharacterized protein</fullName>
    </submittedName>
</protein>
<name>X0W305_9ZZZZ</name>
<accession>X0W305</accession>
<reference evidence="2" key="1">
    <citation type="journal article" date="2014" name="Front. Microbiol.">
        <title>High frequency of phylogenetically diverse reductive dehalogenase-homologous genes in deep subseafloor sedimentary metagenomes.</title>
        <authorList>
            <person name="Kawai M."/>
            <person name="Futagami T."/>
            <person name="Toyoda A."/>
            <person name="Takaki Y."/>
            <person name="Nishi S."/>
            <person name="Hori S."/>
            <person name="Arai W."/>
            <person name="Tsubouchi T."/>
            <person name="Morono Y."/>
            <person name="Uchiyama I."/>
            <person name="Ito T."/>
            <person name="Fujiyama A."/>
            <person name="Inagaki F."/>
            <person name="Takami H."/>
        </authorList>
    </citation>
    <scope>NUCLEOTIDE SEQUENCE</scope>
    <source>
        <strain evidence="2">Expedition CK06-06</strain>
    </source>
</reference>
<dbReference type="EMBL" id="BARS01024374">
    <property type="protein sequence ID" value="GAG07111.1"/>
    <property type="molecule type" value="Genomic_DNA"/>
</dbReference>